<reference evidence="3 4" key="1">
    <citation type="submission" date="2018-02" db="EMBL/GenBank/DDBJ databases">
        <title>Whole genome sequencing of endophytic bacterium.</title>
        <authorList>
            <person name="Eedara R."/>
            <person name="Podile A.R."/>
        </authorList>
    </citation>
    <scope>NUCLEOTIDE SEQUENCE [LARGE SCALE GENOMIC DNA]</scope>
    <source>
        <strain evidence="3 4">RP1T</strain>
    </source>
</reference>
<dbReference type="Proteomes" id="UP000237682">
    <property type="component" value="Unassembled WGS sequence"/>
</dbReference>
<comment type="caution">
    <text evidence="3">The sequence shown here is derived from an EMBL/GenBank/DDBJ whole genome shotgun (WGS) entry which is preliminary data.</text>
</comment>
<gene>
    <name evidence="3" type="ORF">C5L14_23660</name>
</gene>
<protein>
    <recommendedName>
        <fullName evidence="2">Cupin type-2 domain-containing protein</fullName>
    </recommendedName>
</protein>
<dbReference type="InterPro" id="IPR011051">
    <property type="entry name" value="RmlC_Cupin_sf"/>
</dbReference>
<dbReference type="CDD" id="cd02224">
    <property type="entry name" value="cupin_SPO2919-like"/>
    <property type="match status" value="2"/>
</dbReference>
<organism evidence="3 4">
    <name type="scientific">Labrys okinawensis</name>
    <dbReference type="NCBI Taxonomy" id="346911"/>
    <lineage>
        <taxon>Bacteria</taxon>
        <taxon>Pseudomonadati</taxon>
        <taxon>Pseudomonadota</taxon>
        <taxon>Alphaproteobacteria</taxon>
        <taxon>Hyphomicrobiales</taxon>
        <taxon>Xanthobacteraceae</taxon>
        <taxon>Labrys</taxon>
    </lineage>
</organism>
<dbReference type="EMBL" id="PUEJ01000010">
    <property type="protein sequence ID" value="PRH84957.1"/>
    <property type="molecule type" value="Genomic_DNA"/>
</dbReference>
<accession>A0A2S9Q6J3</accession>
<dbReference type="AlphaFoldDB" id="A0A2S9Q6J3"/>
<dbReference type="InterPro" id="IPR013096">
    <property type="entry name" value="Cupin_2"/>
</dbReference>
<dbReference type="InterPro" id="IPR051610">
    <property type="entry name" value="GPI/OXD"/>
</dbReference>
<evidence type="ECO:0000313" key="3">
    <source>
        <dbReference type="EMBL" id="PRH84957.1"/>
    </source>
</evidence>
<name>A0A2S9Q6J3_9HYPH</name>
<proteinExistence type="predicted"/>
<keyword evidence="4" id="KW-1185">Reference proteome</keyword>
<dbReference type="OrthoDB" id="116921at2"/>
<evidence type="ECO:0000259" key="2">
    <source>
        <dbReference type="Pfam" id="PF07883"/>
    </source>
</evidence>
<dbReference type="Gene3D" id="2.60.120.10">
    <property type="entry name" value="Jelly Rolls"/>
    <property type="match status" value="2"/>
</dbReference>
<dbReference type="InterPro" id="IPR014710">
    <property type="entry name" value="RmlC-like_jellyroll"/>
</dbReference>
<dbReference type="SUPFAM" id="SSF51182">
    <property type="entry name" value="RmlC-like cupins"/>
    <property type="match status" value="2"/>
</dbReference>
<evidence type="ECO:0000256" key="1">
    <source>
        <dbReference type="ARBA" id="ARBA00022723"/>
    </source>
</evidence>
<keyword evidence="1" id="KW-0479">Metal-binding</keyword>
<dbReference type="PANTHER" id="PTHR35848">
    <property type="entry name" value="OXALATE-BINDING PROTEIN"/>
    <property type="match status" value="1"/>
</dbReference>
<dbReference type="RefSeq" id="WP_105864543.1">
    <property type="nucleotide sequence ID" value="NZ_PUEJ01000010.1"/>
</dbReference>
<dbReference type="PANTHER" id="PTHR35848:SF9">
    <property type="entry name" value="SLL1358 PROTEIN"/>
    <property type="match status" value="1"/>
</dbReference>
<feature type="domain" description="Cupin type-2" evidence="2">
    <location>
        <begin position="232"/>
        <end position="299"/>
    </location>
</feature>
<dbReference type="Pfam" id="PF07883">
    <property type="entry name" value="Cupin_2"/>
    <property type="match status" value="2"/>
</dbReference>
<feature type="domain" description="Cupin type-2" evidence="2">
    <location>
        <begin position="50"/>
        <end position="121"/>
    </location>
</feature>
<dbReference type="GO" id="GO:0046872">
    <property type="term" value="F:metal ion binding"/>
    <property type="evidence" value="ECO:0007669"/>
    <property type="project" value="UniProtKB-KW"/>
</dbReference>
<evidence type="ECO:0000313" key="4">
    <source>
        <dbReference type="Proteomes" id="UP000237682"/>
    </source>
</evidence>
<sequence>MATEREPAARPISSHDVPWTEWAEVPRFGVRYRHLTQAAVGGSYHVGVAIEELEPGKQSSPAHFHIFEEEHVYVLEGDLTVRVGTEIYRLKAGDYICFPAGQRAGHCLLNHASAPARYVIVGERNENEVVVYTDSNKVLVRALGRDALLDLEAARNYWDGEDTGLDDPAFPRPDIIGNLAAKPIKPLAPISQDDVPWDENGAGPQFGGSSKHLSYAAAGRAYRVGVLIESPAPGMRLCPTHYHMLEEEHALILEGELTLILGEERLAMKPGDYVCFPAGRKIGHSFVNSGAGPCRYLMIGERNPNEVCVYPDSNKMAVDALRVEPGVFDMSATKGYWDGEKTR</sequence>